<name>A0ABS9SZG2_9ACTN</name>
<reference evidence="1" key="1">
    <citation type="submission" date="2022-03" db="EMBL/GenBank/DDBJ databases">
        <authorList>
            <person name="Santos J.D.N."/>
            <person name="Kallscheuer N."/>
            <person name="Jogler C."/>
            <person name="Lage O.M."/>
        </authorList>
    </citation>
    <scope>NUCLEOTIDE SEQUENCE</scope>
    <source>
        <strain evidence="1">M600PL45_2</strain>
    </source>
</reference>
<evidence type="ECO:0000313" key="1">
    <source>
        <dbReference type="EMBL" id="MCH6161681.1"/>
    </source>
</evidence>
<organism evidence="1 2">
    <name type="scientific">Streptomyces marispadix</name>
    <dbReference type="NCBI Taxonomy" id="2922868"/>
    <lineage>
        <taxon>Bacteria</taxon>
        <taxon>Bacillati</taxon>
        <taxon>Actinomycetota</taxon>
        <taxon>Actinomycetes</taxon>
        <taxon>Kitasatosporales</taxon>
        <taxon>Streptomycetaceae</taxon>
        <taxon>Streptomyces</taxon>
    </lineage>
</organism>
<keyword evidence="2" id="KW-1185">Reference proteome</keyword>
<dbReference type="EMBL" id="JAKWJU010000002">
    <property type="protein sequence ID" value="MCH6161681.1"/>
    <property type="molecule type" value="Genomic_DNA"/>
</dbReference>
<gene>
    <name evidence="1" type="ORF">MMA15_15160</name>
</gene>
<dbReference type="Proteomes" id="UP001166784">
    <property type="component" value="Unassembled WGS sequence"/>
</dbReference>
<sequence length="85" mass="9257">MYQIADHPYQQAEFKGIFDEIPESWVKCGLAADERNGLHADVTCLTDDGEPVVVRHGTVIALRAAVGVAMHAGELTLAGDFEPYE</sequence>
<evidence type="ECO:0000313" key="2">
    <source>
        <dbReference type="Proteomes" id="UP001166784"/>
    </source>
</evidence>
<proteinExistence type="predicted"/>
<accession>A0ABS9SZG2</accession>
<protein>
    <submittedName>
        <fullName evidence="1">Uncharacterized protein</fullName>
    </submittedName>
</protein>
<reference evidence="1" key="2">
    <citation type="journal article" date="2023" name="Int. J. Syst. Evol. Microbiol.">
        <title>Streptomyces marispadix sp. nov., isolated from marine beach sediment of the Northern Coast of Portugal.</title>
        <authorList>
            <person name="dos Santos J.D.N."/>
            <person name="Vitorino I.R."/>
            <person name="Kallscheuer N."/>
            <person name="Srivastava A."/>
            <person name="Krautwurst S."/>
            <person name="Marz M."/>
            <person name="Jogler C."/>
            <person name="Lobo Da Cunha A."/>
            <person name="Catita J."/>
            <person name="Goncalves H."/>
            <person name="Gonzalez I."/>
            <person name="Reyes F."/>
            <person name="Lage O.M."/>
        </authorList>
    </citation>
    <scope>NUCLEOTIDE SEQUENCE</scope>
    <source>
        <strain evidence="1">M600PL45_2</strain>
    </source>
</reference>
<comment type="caution">
    <text evidence="1">The sequence shown here is derived from an EMBL/GenBank/DDBJ whole genome shotgun (WGS) entry which is preliminary data.</text>
</comment>